<evidence type="ECO:0008006" key="4">
    <source>
        <dbReference type="Google" id="ProtNLM"/>
    </source>
</evidence>
<reference evidence="2" key="1">
    <citation type="submission" date="2021-08" db="EMBL/GenBank/DDBJ databases">
        <authorList>
            <person name="Stevens D.C."/>
        </authorList>
    </citation>
    <scope>NUCLEOTIDE SEQUENCE</scope>
    <source>
        <strain evidence="2">DSM 53165</strain>
    </source>
</reference>
<dbReference type="EMBL" id="JAIRAU010000034">
    <property type="protein sequence ID" value="MBZ5712678.1"/>
    <property type="molecule type" value="Genomic_DNA"/>
</dbReference>
<proteinExistence type="predicted"/>
<protein>
    <recommendedName>
        <fullName evidence="4">Lipoprotein</fullName>
    </recommendedName>
</protein>
<sequence length="297" mass="31502">MPSPYRLLTCGLLLVLACGDDGNATTAKPDTDSTSTSTPPVTTTTTGEPTSTGATETPTSTEAATSTTEGSTTGEPAQCAIYTNELECAQNDCKWAQILSYTHGTQGCLGGIRDFCVAKQTSGGLTSVWRDDDGDIEVLQFTHSPTDLGPEWSVCDCDGPLACLCTAQTLDCPERMDEFCGTIVSENSCSNAAAGGNFVCGWFTVSREGPLDGMCDDPPWQSRCLPGTDLSKKTCDPIELPYVDQGYCQGWTDPVFWRDNDGIIEVTTSCGPKPTGWNPCVADDPTQPDECKCGCKI</sequence>
<name>A0ABS7TWP8_9BACT</name>
<keyword evidence="3" id="KW-1185">Reference proteome</keyword>
<accession>A0ABS7TWP8</accession>
<feature type="region of interest" description="Disordered" evidence="1">
    <location>
        <begin position="24"/>
        <end position="74"/>
    </location>
</feature>
<evidence type="ECO:0000313" key="2">
    <source>
        <dbReference type="EMBL" id="MBZ5712678.1"/>
    </source>
</evidence>
<dbReference type="RefSeq" id="WP_224194434.1">
    <property type="nucleotide sequence ID" value="NZ_JAIRAU010000034.1"/>
</dbReference>
<gene>
    <name evidence="2" type="ORF">K7C98_25840</name>
</gene>
<organism evidence="2 3">
    <name type="scientific">Nannocystis pusilla</name>
    <dbReference type="NCBI Taxonomy" id="889268"/>
    <lineage>
        <taxon>Bacteria</taxon>
        <taxon>Pseudomonadati</taxon>
        <taxon>Myxococcota</taxon>
        <taxon>Polyangia</taxon>
        <taxon>Nannocystales</taxon>
        <taxon>Nannocystaceae</taxon>
        <taxon>Nannocystis</taxon>
    </lineage>
</organism>
<dbReference type="PROSITE" id="PS51257">
    <property type="entry name" value="PROKAR_LIPOPROTEIN"/>
    <property type="match status" value="1"/>
</dbReference>
<evidence type="ECO:0000313" key="3">
    <source>
        <dbReference type="Proteomes" id="UP001139031"/>
    </source>
</evidence>
<evidence type="ECO:0000256" key="1">
    <source>
        <dbReference type="SAM" id="MobiDB-lite"/>
    </source>
</evidence>
<comment type="caution">
    <text evidence="2">The sequence shown here is derived from an EMBL/GenBank/DDBJ whole genome shotgun (WGS) entry which is preliminary data.</text>
</comment>
<dbReference type="Proteomes" id="UP001139031">
    <property type="component" value="Unassembled WGS sequence"/>
</dbReference>